<comment type="caution">
    <text evidence="3">The sequence shown here is derived from an EMBL/GenBank/DDBJ whole genome shotgun (WGS) entry which is preliminary data.</text>
</comment>
<dbReference type="InterPro" id="IPR011335">
    <property type="entry name" value="Restrct_endonuc-II-like"/>
</dbReference>
<dbReference type="InterPro" id="IPR058007">
    <property type="entry name" value="Gp5.9"/>
</dbReference>
<evidence type="ECO:0000313" key="4">
    <source>
        <dbReference type="Proteomes" id="UP000783934"/>
    </source>
</evidence>
<keyword evidence="3" id="KW-0255">Endonuclease</keyword>
<dbReference type="GO" id="GO:0004519">
    <property type="term" value="F:endonuclease activity"/>
    <property type="evidence" value="ECO:0007669"/>
    <property type="project" value="UniProtKB-KW"/>
</dbReference>
<accession>A0ABX0WM48</accession>
<keyword evidence="3" id="KW-0378">Hydrolase</keyword>
<keyword evidence="4" id="KW-1185">Reference proteome</keyword>
<dbReference type="Pfam" id="PF25708">
    <property type="entry name" value="Phage_T7_Gp5_9"/>
    <property type="match status" value="1"/>
</dbReference>
<keyword evidence="1" id="KW-0175">Coiled coil</keyword>
<evidence type="ECO:0000259" key="2">
    <source>
        <dbReference type="Pfam" id="PF09588"/>
    </source>
</evidence>
<organism evidence="3 4">
    <name type="scientific">Paenalcaligenes hominis</name>
    <dbReference type="NCBI Taxonomy" id="643674"/>
    <lineage>
        <taxon>Bacteria</taxon>
        <taxon>Pseudomonadati</taxon>
        <taxon>Pseudomonadota</taxon>
        <taxon>Betaproteobacteria</taxon>
        <taxon>Burkholderiales</taxon>
        <taxon>Alcaligenaceae</taxon>
        <taxon>Paenalcaligenes</taxon>
    </lineage>
</organism>
<dbReference type="EMBL" id="JAATIZ010000001">
    <property type="protein sequence ID" value="NJB64301.1"/>
    <property type="molecule type" value="Genomic_DNA"/>
</dbReference>
<feature type="coiled-coil region" evidence="1">
    <location>
        <begin position="287"/>
        <end position="317"/>
    </location>
</feature>
<evidence type="ECO:0000313" key="3">
    <source>
        <dbReference type="EMBL" id="NJB64301.1"/>
    </source>
</evidence>
<evidence type="ECO:0000256" key="1">
    <source>
        <dbReference type="SAM" id="Coils"/>
    </source>
</evidence>
<dbReference type="Gene3D" id="3.90.320.10">
    <property type="match status" value="1"/>
</dbReference>
<dbReference type="RefSeq" id="WP_167660507.1">
    <property type="nucleotide sequence ID" value="NZ_BMCQ01000004.1"/>
</dbReference>
<sequence length="530" mass="59303">MKYHNLAQGSQEWHALRASFFTASEAPAMMGASPKVSRTELLRMKATGSEREFSEWVQRNLFDKGHEYEALARPIIEDTIGDELFPTTGTKEIEGLSLLASFDGLTMLGDVVYEHKMWNESLAQAVRDNALSDEYKWQLDQQLLISGADKAIFVVSDGAPENMVYMEYQPDQERFSRLIAGWKQFVEDLDNYTPTEQKAEAIGRTPDNLPALLIEMSGAVTSSNLAEFKAHALEALSDINRILVTDQDFADAEKTVKWCKEVEDKIAATKSHALSQTATIEQAFRLMDDVSAEVRSIRLELDKLVKAEKENRRLQIRQAAADDFAKHIKAINDRLEVVILPEIICDITGAMKGKRTIASLEDAANTAIANAKIEANQWADKIEENLATIAELGKGHPYLFSDRQRLVQMDAKDLAELIKARVVAHEATTKAQAEAAAEKERERIRLEEQAKAQAVVDTTKPEQVSPAFIQPSATEPAPWHQKERSAYVSIPRTEYELLLKDSLLLNALRNAGVDNWDGWDIAVESMQESA</sequence>
<name>A0ABX0WM48_9BURK</name>
<feature type="domain" description="YqaJ viral recombinase" evidence="2">
    <location>
        <begin position="12"/>
        <end position="148"/>
    </location>
</feature>
<dbReference type="InterPro" id="IPR019080">
    <property type="entry name" value="YqaJ_viral_recombinase"/>
</dbReference>
<proteinExistence type="predicted"/>
<gene>
    <name evidence="3" type="ORF">GGR41_000522</name>
</gene>
<reference evidence="3 4" key="1">
    <citation type="submission" date="2020-03" db="EMBL/GenBank/DDBJ databases">
        <title>Genomic Encyclopedia of Type Strains, Phase IV (KMG-IV): sequencing the most valuable type-strain genomes for metagenomic binning, comparative biology and taxonomic classification.</title>
        <authorList>
            <person name="Goeker M."/>
        </authorList>
    </citation>
    <scope>NUCLEOTIDE SEQUENCE [LARGE SCALE GENOMIC DNA]</scope>
    <source>
        <strain evidence="3 4">DSM 26613</strain>
    </source>
</reference>
<dbReference type="Proteomes" id="UP000783934">
    <property type="component" value="Unassembled WGS sequence"/>
</dbReference>
<dbReference type="SUPFAM" id="SSF52980">
    <property type="entry name" value="Restriction endonuclease-like"/>
    <property type="match status" value="1"/>
</dbReference>
<dbReference type="Pfam" id="PF09588">
    <property type="entry name" value="YqaJ"/>
    <property type="match status" value="1"/>
</dbReference>
<dbReference type="InterPro" id="IPR011604">
    <property type="entry name" value="PDDEXK-like_dom_sf"/>
</dbReference>
<dbReference type="PIRSF" id="PIRSF028503">
    <property type="entry name" value="UCP028503"/>
    <property type="match status" value="1"/>
</dbReference>
<protein>
    <submittedName>
        <fullName evidence="3">Phage-type endonuclease</fullName>
    </submittedName>
</protein>
<dbReference type="InterPro" id="IPR016889">
    <property type="entry name" value="UCP028503"/>
</dbReference>
<keyword evidence="3" id="KW-0540">Nuclease</keyword>